<evidence type="ECO:0000313" key="2">
    <source>
        <dbReference type="Proteomes" id="UP000287651"/>
    </source>
</evidence>
<proteinExistence type="predicted"/>
<organism evidence="1 2">
    <name type="scientific">Ensete ventricosum</name>
    <name type="common">Abyssinian banana</name>
    <name type="synonym">Musa ensete</name>
    <dbReference type="NCBI Taxonomy" id="4639"/>
    <lineage>
        <taxon>Eukaryota</taxon>
        <taxon>Viridiplantae</taxon>
        <taxon>Streptophyta</taxon>
        <taxon>Embryophyta</taxon>
        <taxon>Tracheophyta</taxon>
        <taxon>Spermatophyta</taxon>
        <taxon>Magnoliopsida</taxon>
        <taxon>Liliopsida</taxon>
        <taxon>Zingiberales</taxon>
        <taxon>Musaceae</taxon>
        <taxon>Ensete</taxon>
    </lineage>
</organism>
<evidence type="ECO:0000313" key="1">
    <source>
        <dbReference type="EMBL" id="RRT63434.1"/>
    </source>
</evidence>
<dbReference type="Pfam" id="PF04339">
    <property type="entry name" value="FemAB_like"/>
    <property type="match status" value="1"/>
</dbReference>
<protein>
    <submittedName>
        <fullName evidence="1">Uncharacterized protein</fullName>
    </submittedName>
</protein>
<feature type="non-terminal residue" evidence="1">
    <location>
        <position position="1"/>
    </location>
</feature>
<dbReference type="Proteomes" id="UP000287651">
    <property type="component" value="Unassembled WGS sequence"/>
</dbReference>
<dbReference type="PANTHER" id="PTHR47017:SF1">
    <property type="entry name" value="ACYL-COA"/>
    <property type="match status" value="1"/>
</dbReference>
<gene>
    <name evidence="1" type="ORF">B296_00042713</name>
</gene>
<dbReference type="AlphaFoldDB" id="A0A426ZHR0"/>
<dbReference type="EMBL" id="AMZH03006596">
    <property type="protein sequence ID" value="RRT63434.1"/>
    <property type="molecule type" value="Genomic_DNA"/>
</dbReference>
<dbReference type="PANTHER" id="PTHR47017">
    <property type="entry name" value="ACYL-COA"/>
    <property type="match status" value="1"/>
</dbReference>
<dbReference type="InterPro" id="IPR007434">
    <property type="entry name" value="FemAB-like"/>
</dbReference>
<accession>A0A426ZHR0</accession>
<reference evidence="1 2" key="1">
    <citation type="journal article" date="2014" name="Agronomy (Basel)">
        <title>A Draft Genome Sequence for Ensete ventricosum, the Drought-Tolerant Tree Against Hunger.</title>
        <authorList>
            <person name="Harrison J."/>
            <person name="Moore K.A."/>
            <person name="Paszkiewicz K."/>
            <person name="Jones T."/>
            <person name="Grant M."/>
            <person name="Ambacheew D."/>
            <person name="Muzemil S."/>
            <person name="Studholme D.J."/>
        </authorList>
    </citation>
    <scope>NUCLEOTIDE SEQUENCE [LARGE SCALE GENOMIC DNA]</scope>
</reference>
<sequence length="58" mass="6613">AIEAAIDLNLTKVEAGAQGEHKIQRGYLPITTFSCHYILDDDFRKVIDNFLVYETEQV</sequence>
<name>A0A426ZHR0_ENSVE</name>
<comment type="caution">
    <text evidence="1">The sequence shown here is derived from an EMBL/GenBank/DDBJ whole genome shotgun (WGS) entry which is preliminary data.</text>
</comment>